<keyword evidence="2 11" id="KW-0732">Signal</keyword>
<dbReference type="OrthoDB" id="7361988at2759"/>
<feature type="signal peptide" evidence="11">
    <location>
        <begin position="1"/>
        <end position="23"/>
    </location>
</feature>
<feature type="compositionally biased region" description="Acidic residues" evidence="9">
    <location>
        <begin position="600"/>
        <end position="611"/>
    </location>
</feature>
<evidence type="ECO:0000256" key="6">
    <source>
        <dbReference type="PIRSR" id="PIRSR601548-4"/>
    </source>
</evidence>
<name>A0A6J1MV56_BICAN</name>
<evidence type="ECO:0000256" key="5">
    <source>
        <dbReference type="PIRSR" id="PIRSR601548-3"/>
    </source>
</evidence>
<gene>
    <name evidence="13 14 15" type="primary">LOC112046929</name>
</gene>
<keyword evidence="10" id="KW-0812">Transmembrane</keyword>
<dbReference type="Proteomes" id="UP001652582">
    <property type="component" value="Chromosome 10"/>
</dbReference>
<keyword evidence="3 6" id="KW-1015">Disulfide bond</keyword>
<dbReference type="RefSeq" id="XP_023939550.2">
    <property type="nucleotide sequence ID" value="XM_024083782.2"/>
</dbReference>
<dbReference type="PANTHER" id="PTHR10514">
    <property type="entry name" value="ANGIOTENSIN-CONVERTING ENZYME"/>
    <property type="match status" value="1"/>
</dbReference>
<feature type="chain" id="PRO_5045019319" evidence="11">
    <location>
        <begin position="24"/>
        <end position="719"/>
    </location>
</feature>
<evidence type="ECO:0000256" key="4">
    <source>
        <dbReference type="ARBA" id="ARBA00023180"/>
    </source>
</evidence>
<evidence type="ECO:0000313" key="15">
    <source>
        <dbReference type="RefSeq" id="XP_023939552.2"/>
    </source>
</evidence>
<feature type="region of interest" description="Disordered" evidence="9">
    <location>
        <begin position="587"/>
        <end position="626"/>
    </location>
</feature>
<feature type="binding site" evidence="7">
    <location>
        <position position="389"/>
    </location>
    <ligand>
        <name>Zn(2+)</name>
        <dbReference type="ChEBI" id="CHEBI:29105"/>
        <label>2</label>
        <note>catalytic</note>
    </ligand>
</feature>
<dbReference type="PANTHER" id="PTHR10514:SF44">
    <property type="entry name" value="ANGIOTENSIN-CONVERTING ENZYME-RELATED"/>
    <property type="match status" value="1"/>
</dbReference>
<evidence type="ECO:0000256" key="1">
    <source>
        <dbReference type="ARBA" id="ARBA00008139"/>
    </source>
</evidence>
<evidence type="ECO:0000256" key="9">
    <source>
        <dbReference type="SAM" id="MobiDB-lite"/>
    </source>
</evidence>
<evidence type="ECO:0000313" key="12">
    <source>
        <dbReference type="Proteomes" id="UP001652582"/>
    </source>
</evidence>
<feature type="disulfide bond" evidence="6 8">
    <location>
        <begin position="326"/>
        <end position="344"/>
    </location>
</feature>
<dbReference type="RefSeq" id="XP_023939549.2">
    <property type="nucleotide sequence ID" value="XM_024083781.2"/>
</dbReference>
<evidence type="ECO:0000313" key="14">
    <source>
        <dbReference type="RefSeq" id="XP_023939550.2"/>
    </source>
</evidence>
<keyword evidence="5" id="KW-0862">Zinc</keyword>
<reference evidence="13 14" key="1">
    <citation type="submission" date="2025-05" db="UniProtKB">
        <authorList>
            <consortium name="RefSeq"/>
        </authorList>
    </citation>
    <scope>IDENTIFICATION</scope>
</reference>
<dbReference type="PROSITE" id="PS52011">
    <property type="entry name" value="PEPTIDASE_M2"/>
    <property type="match status" value="1"/>
</dbReference>
<evidence type="ECO:0000256" key="11">
    <source>
        <dbReference type="SAM" id="SignalP"/>
    </source>
</evidence>
<comment type="caution">
    <text evidence="8">Lacks conserved residue(s) required for the propagation of feature annotation.</text>
</comment>
<evidence type="ECO:0000256" key="2">
    <source>
        <dbReference type="ARBA" id="ARBA00022729"/>
    </source>
</evidence>
<keyword evidence="12" id="KW-1185">Reference proteome</keyword>
<keyword evidence="4" id="KW-0325">Glycoprotein</keyword>
<proteinExistence type="inferred from homology"/>
<dbReference type="InterPro" id="IPR001548">
    <property type="entry name" value="Peptidase_M2"/>
</dbReference>
<sequence>MRPAISLLCVYFYALLSSGTSTGDDRRWLVSLVDLVELDYQDHCDQRAKATWEELLGSSEGLSLKLERDKAFGIFSRQQKSEVNAAYTAHSLSADDDVLRRRVKLLIQPGDTLLETKQWIRLVTFGDTALNRLRFATDYDCGYNTTCTLRELQNNIARQPDEEILRRMKLSWETHLPELQDYLENILPLLKNATKENQFNLIEEYWDSLVEYEGATLAARDIWQHVQPLYLKLHKYVTLRLRGADEVGKPLPVHLFRSLTGDDWSNLIENLLPKYPDIYQKVHANIQLKDIGGLNAYREANNLLKQLNLGEVPDDILAESAFNGTCPPTIVDWCQPNKLRFITCKDVSIQNYMDAHETATKIRFKLTTALHSNNTYILREAPRYSAIYEAVPGFVSLLSLDPHTLDRAGLYPLERFNYNRNHHRLVLQLIIALRDLPKLNYYLAADEWRIKVLMGQIHSSKVEDSWIEFRKNFSMIEPSSSDFLGDPYILFNKPYIGKFLGLIFKYQIYQSFAEELISDDLDLITHVFKSNQRLIDVMMQGFGISWPEMISDLLVKRENGLEYNALTDYFRLLDEYLDNQLDPASEHTIEDYNEPPPEVDLQENEISEEESSLPKSDVNEHKEVPKKTHDNTFDNIIEIDEDSNTKYETSTVGVLEIKNPVAAGDQSDDQHPKEASYNVYWWIGVAVALAVVVILVAIIARKRHNHRKQLEKQRRRQAA</sequence>
<evidence type="ECO:0000256" key="7">
    <source>
        <dbReference type="PIRSR" id="PIRSR601548-8"/>
    </source>
</evidence>
<dbReference type="GeneID" id="112046929"/>
<comment type="similarity">
    <text evidence="1 8">Belongs to the peptidase M2 family.</text>
</comment>
<keyword evidence="5" id="KW-0479">Metal-binding</keyword>
<feature type="binding site" evidence="5">
    <location>
        <position position="389"/>
    </location>
    <ligand>
        <name>Zn(2+)</name>
        <dbReference type="ChEBI" id="CHEBI:29105"/>
        <label>1</label>
        <note>catalytic</note>
    </ligand>
</feature>
<keyword evidence="10" id="KW-1133">Transmembrane helix</keyword>
<evidence type="ECO:0000256" key="10">
    <source>
        <dbReference type="SAM" id="Phobius"/>
    </source>
</evidence>
<feature type="transmembrane region" description="Helical" evidence="10">
    <location>
        <begin position="679"/>
        <end position="700"/>
    </location>
</feature>
<evidence type="ECO:0000256" key="3">
    <source>
        <dbReference type="ARBA" id="ARBA00023157"/>
    </source>
</evidence>
<protein>
    <submittedName>
        <fullName evidence="13 14">Angiotensin-converting enzyme</fullName>
    </submittedName>
</protein>
<dbReference type="SUPFAM" id="SSF55486">
    <property type="entry name" value="Metalloproteases ('zincins'), catalytic domain"/>
    <property type="match status" value="1"/>
</dbReference>
<keyword evidence="10" id="KW-0472">Membrane</keyword>
<dbReference type="Pfam" id="PF01401">
    <property type="entry name" value="Peptidase_M2"/>
    <property type="match status" value="1"/>
</dbReference>
<organism evidence="12 14">
    <name type="scientific">Bicyclus anynana</name>
    <name type="common">Squinting bush brown butterfly</name>
    <dbReference type="NCBI Taxonomy" id="110368"/>
    <lineage>
        <taxon>Eukaryota</taxon>
        <taxon>Metazoa</taxon>
        <taxon>Ecdysozoa</taxon>
        <taxon>Arthropoda</taxon>
        <taxon>Hexapoda</taxon>
        <taxon>Insecta</taxon>
        <taxon>Pterygota</taxon>
        <taxon>Neoptera</taxon>
        <taxon>Endopterygota</taxon>
        <taxon>Lepidoptera</taxon>
        <taxon>Glossata</taxon>
        <taxon>Ditrysia</taxon>
        <taxon>Papilionoidea</taxon>
        <taxon>Nymphalidae</taxon>
        <taxon>Satyrinae</taxon>
        <taxon>Satyrini</taxon>
        <taxon>Mycalesina</taxon>
        <taxon>Bicyclus</taxon>
    </lineage>
</organism>
<accession>A0A6J1MV56</accession>
<evidence type="ECO:0000256" key="8">
    <source>
        <dbReference type="PROSITE-ProRule" id="PRU01355"/>
    </source>
</evidence>
<evidence type="ECO:0000313" key="13">
    <source>
        <dbReference type="RefSeq" id="XP_023939549.2"/>
    </source>
</evidence>
<dbReference type="RefSeq" id="XP_023939552.2">
    <property type="nucleotide sequence ID" value="XM_024083784.2"/>
</dbReference>
<feature type="compositionally biased region" description="Basic and acidic residues" evidence="9">
    <location>
        <begin position="617"/>
        <end position="626"/>
    </location>
</feature>